<evidence type="ECO:0000313" key="3">
    <source>
        <dbReference type="Proteomes" id="UP000236592"/>
    </source>
</evidence>
<dbReference type="OrthoDB" id="1524679at2"/>
<name>A0A2I7SJ73_9FLAO</name>
<dbReference type="PANTHER" id="PTHR34585">
    <property type="match status" value="1"/>
</dbReference>
<proteinExistence type="predicted"/>
<reference evidence="3" key="1">
    <citation type="submission" date="2018-01" db="EMBL/GenBank/DDBJ databases">
        <title>Complete genome of Tamlana sp. UJ94.</title>
        <authorList>
            <person name="Jung J."/>
            <person name="Chung D."/>
            <person name="Bae S.S."/>
            <person name="Baek K."/>
        </authorList>
    </citation>
    <scope>NUCLEOTIDE SEQUENCE [LARGE SCALE GENOMIC DNA]</scope>
    <source>
        <strain evidence="3">UJ94</strain>
    </source>
</reference>
<protein>
    <submittedName>
        <fullName evidence="2">DNA-binding protein</fullName>
    </submittedName>
</protein>
<evidence type="ECO:0000259" key="1">
    <source>
        <dbReference type="Pfam" id="PF12728"/>
    </source>
</evidence>
<dbReference type="AlphaFoldDB" id="A0A2I7SJ73"/>
<dbReference type="InterPro" id="IPR041657">
    <property type="entry name" value="HTH_17"/>
</dbReference>
<sequence>MSIKILTLEDLNEFKSELLGDIQNLMAEPQNEKPKKWIKSSEVRKMLSISAGTLQNLRINGTLPYTKFGSVIYYNAHLINEILESNHIQGS</sequence>
<organism evidence="2 3">
    <name type="scientific">Pseudotamlana carrageenivorans</name>
    <dbReference type="NCBI Taxonomy" id="2069432"/>
    <lineage>
        <taxon>Bacteria</taxon>
        <taxon>Pseudomonadati</taxon>
        <taxon>Bacteroidota</taxon>
        <taxon>Flavobacteriia</taxon>
        <taxon>Flavobacteriales</taxon>
        <taxon>Flavobacteriaceae</taxon>
        <taxon>Pseudotamlana</taxon>
    </lineage>
</organism>
<gene>
    <name evidence="2" type="ORF">C1A40_11030</name>
</gene>
<dbReference type="EMBL" id="CP025938">
    <property type="protein sequence ID" value="AUS05951.1"/>
    <property type="molecule type" value="Genomic_DNA"/>
</dbReference>
<accession>A0A2I7SJ73</accession>
<dbReference type="PANTHER" id="PTHR34585:SF22">
    <property type="entry name" value="HELIX-TURN-HELIX DOMAIN-CONTAINING PROTEIN"/>
    <property type="match status" value="1"/>
</dbReference>
<keyword evidence="3" id="KW-1185">Reference proteome</keyword>
<evidence type="ECO:0000313" key="2">
    <source>
        <dbReference type="EMBL" id="AUS05951.1"/>
    </source>
</evidence>
<dbReference type="Pfam" id="PF12728">
    <property type="entry name" value="HTH_17"/>
    <property type="match status" value="1"/>
</dbReference>
<dbReference type="Proteomes" id="UP000236592">
    <property type="component" value="Chromosome"/>
</dbReference>
<feature type="domain" description="Helix-turn-helix" evidence="1">
    <location>
        <begin position="38"/>
        <end position="86"/>
    </location>
</feature>
<dbReference type="GO" id="GO:0003677">
    <property type="term" value="F:DNA binding"/>
    <property type="evidence" value="ECO:0007669"/>
    <property type="project" value="UniProtKB-KW"/>
</dbReference>
<dbReference type="RefSeq" id="WP_068603910.1">
    <property type="nucleotide sequence ID" value="NZ_CP025938.1"/>
</dbReference>
<keyword evidence="2" id="KW-0238">DNA-binding</keyword>
<dbReference type="KEGG" id="taj:C1A40_11030"/>